<dbReference type="Pfam" id="PF07690">
    <property type="entry name" value="MFS_1"/>
    <property type="match status" value="1"/>
</dbReference>
<keyword evidence="1 5" id="KW-0812">Transmembrane</keyword>
<dbReference type="AlphaFoldDB" id="A0A193GJ73"/>
<sequence length="417" mass="42186">MSAHPRPFGPWVVRAAFVLAFFGWGVGFYGPPIYLAQVVARTGWPVSLVSAAVTVHFLCGVVVIACLNRLYARVGVAAVMGAGCVVAALGILGWSLAAQPWQLFAAALATGSGWVTLGAVAVNAVVSTWYSDGRPLALAKAYNGASVGGAVFAPLWVWLIARYGFTAAAAAVGAAMVLVIWLLAYGVFSRRPPDMAARSDGEDPSRRPGNNAGGPALPPHRGSLWRDPGFATLAAAMSLALFAQAGLLTHLYALLALTLGSQHAGWLVGAATACAIVGRSVAAGVVQGGADRRTVAAAGYALQALGSAALLCGYPDRLGLVVAGTLLFGSGIGNATSLPPAIAQADFRPRDVARVVALIVATSQATYAFAPALFGMLRDGAAAGGGSRVLMAAIALHAVAALVLIAGRRRAAPAAGA</sequence>
<dbReference type="STRING" id="463014.BAU07_01150"/>
<keyword evidence="2 5" id="KW-1133">Transmembrane helix</keyword>
<evidence type="ECO:0000256" key="4">
    <source>
        <dbReference type="SAM" id="MobiDB-lite"/>
    </source>
</evidence>
<feature type="transmembrane region" description="Helical" evidence="5">
    <location>
        <begin position="230"/>
        <end position="252"/>
    </location>
</feature>
<dbReference type="GO" id="GO:0022857">
    <property type="term" value="F:transmembrane transporter activity"/>
    <property type="evidence" value="ECO:0007669"/>
    <property type="project" value="InterPro"/>
</dbReference>
<dbReference type="EMBL" id="CP016172">
    <property type="protein sequence ID" value="ANN80137.1"/>
    <property type="molecule type" value="Genomic_DNA"/>
</dbReference>
<feature type="transmembrane region" description="Helical" evidence="5">
    <location>
        <begin position="46"/>
        <end position="67"/>
    </location>
</feature>
<keyword evidence="3 5" id="KW-0472">Membrane</keyword>
<dbReference type="KEGG" id="bfz:BAU07_01150"/>
<proteinExistence type="predicted"/>
<protein>
    <recommendedName>
        <fullName evidence="8">MFS transporter</fullName>
    </recommendedName>
</protein>
<feature type="transmembrane region" description="Helical" evidence="5">
    <location>
        <begin position="167"/>
        <end position="188"/>
    </location>
</feature>
<dbReference type="PANTHER" id="PTHR11360:SF290">
    <property type="entry name" value="MONOCARBOXYLATE MFS PERMEASE"/>
    <property type="match status" value="1"/>
</dbReference>
<dbReference type="InterPro" id="IPR011701">
    <property type="entry name" value="MFS"/>
</dbReference>
<feature type="transmembrane region" description="Helical" evidence="5">
    <location>
        <begin position="103"/>
        <end position="130"/>
    </location>
</feature>
<evidence type="ECO:0000256" key="3">
    <source>
        <dbReference type="ARBA" id="ARBA00023136"/>
    </source>
</evidence>
<accession>A0A193GJ73</accession>
<evidence type="ECO:0000256" key="1">
    <source>
        <dbReference type="ARBA" id="ARBA00022692"/>
    </source>
</evidence>
<feature type="region of interest" description="Disordered" evidence="4">
    <location>
        <begin position="196"/>
        <end position="221"/>
    </location>
</feature>
<dbReference type="InterPro" id="IPR050327">
    <property type="entry name" value="Proton-linked_MCT"/>
</dbReference>
<organism evidence="6 7">
    <name type="scientific">Bordetella flabilis</name>
    <dbReference type="NCBI Taxonomy" id="463014"/>
    <lineage>
        <taxon>Bacteria</taxon>
        <taxon>Pseudomonadati</taxon>
        <taxon>Pseudomonadota</taxon>
        <taxon>Betaproteobacteria</taxon>
        <taxon>Burkholderiales</taxon>
        <taxon>Alcaligenaceae</taxon>
        <taxon>Bordetella</taxon>
    </lineage>
</organism>
<feature type="transmembrane region" description="Helical" evidence="5">
    <location>
        <begin position="355"/>
        <end position="377"/>
    </location>
</feature>
<dbReference type="InterPro" id="IPR036259">
    <property type="entry name" value="MFS_trans_sf"/>
</dbReference>
<dbReference type="SUPFAM" id="SSF103473">
    <property type="entry name" value="MFS general substrate transporter"/>
    <property type="match status" value="1"/>
</dbReference>
<evidence type="ECO:0000256" key="2">
    <source>
        <dbReference type="ARBA" id="ARBA00022989"/>
    </source>
</evidence>
<evidence type="ECO:0008006" key="8">
    <source>
        <dbReference type="Google" id="ProtNLM"/>
    </source>
</evidence>
<feature type="transmembrane region" description="Helical" evidence="5">
    <location>
        <begin position="142"/>
        <end position="161"/>
    </location>
</feature>
<evidence type="ECO:0000256" key="5">
    <source>
        <dbReference type="SAM" id="Phobius"/>
    </source>
</evidence>
<reference evidence="6 7" key="1">
    <citation type="submission" date="2016-06" db="EMBL/GenBank/DDBJ databases">
        <title>Complete genome sequences of Bordetella bronchialis and Bordetella flabilis.</title>
        <authorList>
            <person name="LiPuma J.J."/>
            <person name="Spilker T."/>
        </authorList>
    </citation>
    <scope>NUCLEOTIDE SEQUENCE [LARGE SCALE GENOMIC DNA]</scope>
    <source>
        <strain evidence="6 7">AU10664</strain>
    </source>
</reference>
<gene>
    <name evidence="6" type="ORF">BAU07_01150</name>
</gene>
<keyword evidence="7" id="KW-1185">Reference proteome</keyword>
<dbReference type="Proteomes" id="UP000091926">
    <property type="component" value="Chromosome"/>
</dbReference>
<feature type="transmembrane region" description="Helical" evidence="5">
    <location>
        <begin position="12"/>
        <end position="34"/>
    </location>
</feature>
<dbReference type="OrthoDB" id="7876195at2"/>
<evidence type="ECO:0000313" key="7">
    <source>
        <dbReference type="Proteomes" id="UP000091926"/>
    </source>
</evidence>
<feature type="compositionally biased region" description="Basic and acidic residues" evidence="4">
    <location>
        <begin position="196"/>
        <end position="206"/>
    </location>
</feature>
<name>A0A193GJ73_9BORD</name>
<dbReference type="Gene3D" id="1.20.1250.20">
    <property type="entry name" value="MFS general substrate transporter like domains"/>
    <property type="match status" value="1"/>
</dbReference>
<feature type="transmembrane region" description="Helical" evidence="5">
    <location>
        <begin position="389"/>
        <end position="407"/>
    </location>
</feature>
<evidence type="ECO:0000313" key="6">
    <source>
        <dbReference type="EMBL" id="ANN80137.1"/>
    </source>
</evidence>
<feature type="transmembrane region" description="Helical" evidence="5">
    <location>
        <begin position="264"/>
        <end position="282"/>
    </location>
</feature>
<dbReference type="PANTHER" id="PTHR11360">
    <property type="entry name" value="MONOCARBOXYLATE TRANSPORTER"/>
    <property type="match status" value="1"/>
</dbReference>
<feature type="transmembrane region" description="Helical" evidence="5">
    <location>
        <begin position="74"/>
        <end position="97"/>
    </location>
</feature>